<dbReference type="OrthoDB" id="6440753at2"/>
<dbReference type="EMBL" id="LT629705">
    <property type="protein sequence ID" value="SDP41030.1"/>
    <property type="molecule type" value="Genomic_DNA"/>
</dbReference>
<reference evidence="1 2" key="1">
    <citation type="submission" date="2016-10" db="EMBL/GenBank/DDBJ databases">
        <authorList>
            <person name="de Groot N.N."/>
        </authorList>
    </citation>
    <scope>NUCLEOTIDE SEQUENCE [LARGE SCALE GENOMIC DNA]</scope>
    <source>
        <strain evidence="1 2">CECT 7543</strain>
    </source>
</reference>
<dbReference type="AlphaFoldDB" id="A0A1H0SH52"/>
<name>A0A1H0SH52_9PSED</name>
<evidence type="ECO:0008006" key="3">
    <source>
        <dbReference type="Google" id="ProtNLM"/>
    </source>
</evidence>
<accession>A0A1H0SH52</accession>
<sequence length="328" mass="34741">MATTQLSDVIVPSKFTDYITQNTMERTALVTSGIMVKNDVITNQLNAGAHSFTVPFWKDLGNEEADIVSDDPATLSVPLKIQAGKQLVRKSFIHQSWAAMNLASELAGSDALNRIQDRVAEYWNRQLQRRLIASLNGILADNVANDAGDMIFDISGLAGALAEFSPEAVIDAAGTMGDAMGSLVGIGLHSNLYKRALKADLIEFVQPSSGSMRLPTYRGLVVVLDDSVPLVGGVYTCPLFGPGAVGYGVADPTIAEGTEVENIPGAGKGGGQQVLHSRINTAVHPAGFAWVEGTIAGNSPTLAEIAGAAHWDRVVERKAVPLAFLRCK</sequence>
<dbReference type="Proteomes" id="UP000198827">
    <property type="component" value="Chromosome I"/>
</dbReference>
<protein>
    <recommendedName>
        <fullName evidence="3">Phage coat protein</fullName>
    </recommendedName>
</protein>
<organism evidence="1 2">
    <name type="scientific">Pseudomonas arsenicoxydans</name>
    <dbReference type="NCBI Taxonomy" id="702115"/>
    <lineage>
        <taxon>Bacteria</taxon>
        <taxon>Pseudomonadati</taxon>
        <taxon>Pseudomonadota</taxon>
        <taxon>Gammaproteobacteria</taxon>
        <taxon>Pseudomonadales</taxon>
        <taxon>Pseudomonadaceae</taxon>
        <taxon>Pseudomonas</taxon>
    </lineage>
</organism>
<gene>
    <name evidence="1" type="ORF">SAMN04489798_5670</name>
</gene>
<dbReference type="RefSeq" id="WP_157695048.1">
    <property type="nucleotide sequence ID" value="NZ_LT629705.1"/>
</dbReference>
<proteinExistence type="predicted"/>
<evidence type="ECO:0000313" key="2">
    <source>
        <dbReference type="Proteomes" id="UP000198827"/>
    </source>
</evidence>
<evidence type="ECO:0000313" key="1">
    <source>
        <dbReference type="EMBL" id="SDP41030.1"/>
    </source>
</evidence>